<comment type="function">
    <text evidence="1 2">This protein is a component of the acetyl coenzyme A carboxylase complex; first, biotin carboxylase catalyzes the carboxylation of the carrier protein and then the transcarboxylase transfers the carboxyl group to form malonyl-CoA.</text>
</comment>
<feature type="domain" description="Lipoyl-binding" evidence="3">
    <location>
        <begin position="6"/>
        <end position="75"/>
    </location>
</feature>
<gene>
    <name evidence="4" type="ORF">ACFPOC_17335</name>
</gene>
<organism evidence="4 5">
    <name type="scientific">Rubellimicrobium aerolatum</name>
    <dbReference type="NCBI Taxonomy" id="490979"/>
    <lineage>
        <taxon>Bacteria</taxon>
        <taxon>Pseudomonadati</taxon>
        <taxon>Pseudomonadota</taxon>
        <taxon>Alphaproteobacteria</taxon>
        <taxon>Rhodobacterales</taxon>
        <taxon>Roseobacteraceae</taxon>
        <taxon>Rubellimicrobium</taxon>
    </lineage>
</organism>
<name>A0ABW0SGM7_9RHOB</name>
<accession>A0ABW0SGM7</accession>
<evidence type="ECO:0000256" key="1">
    <source>
        <dbReference type="ARBA" id="ARBA00003761"/>
    </source>
</evidence>
<dbReference type="Gene3D" id="2.40.50.100">
    <property type="match status" value="1"/>
</dbReference>
<dbReference type="PRINTS" id="PR01071">
    <property type="entry name" value="ACOABIOTINCC"/>
</dbReference>
<evidence type="ECO:0000313" key="5">
    <source>
        <dbReference type="Proteomes" id="UP001596056"/>
    </source>
</evidence>
<keyword evidence="2" id="KW-0092">Biotin</keyword>
<sequence>MAMHTIELTLPGVFYQRPAPDQPPFKSPGDPVVAGETIGLVEVMKSFLSIEANCDGIFGRYLLADQSDVDAGDAACEIEV</sequence>
<keyword evidence="2" id="KW-0275">Fatty acid biosynthesis</keyword>
<keyword evidence="2" id="KW-0444">Lipid biosynthesis</keyword>
<dbReference type="NCBIfam" id="NF005457">
    <property type="entry name" value="PRK07051.1"/>
    <property type="match status" value="1"/>
</dbReference>
<keyword evidence="2" id="KW-0443">Lipid metabolism</keyword>
<reference evidence="5" key="1">
    <citation type="journal article" date="2019" name="Int. J. Syst. Evol. Microbiol.">
        <title>The Global Catalogue of Microorganisms (GCM) 10K type strain sequencing project: providing services to taxonomists for standard genome sequencing and annotation.</title>
        <authorList>
            <consortium name="The Broad Institute Genomics Platform"/>
            <consortium name="The Broad Institute Genome Sequencing Center for Infectious Disease"/>
            <person name="Wu L."/>
            <person name="Ma J."/>
        </authorList>
    </citation>
    <scope>NUCLEOTIDE SEQUENCE [LARGE SCALE GENOMIC DNA]</scope>
    <source>
        <strain evidence="5">KACC 11588</strain>
    </source>
</reference>
<dbReference type="RefSeq" id="WP_245218937.1">
    <property type="nucleotide sequence ID" value="NZ_JAGGJP010000024.1"/>
</dbReference>
<dbReference type="Proteomes" id="UP001596056">
    <property type="component" value="Unassembled WGS sequence"/>
</dbReference>
<keyword evidence="5" id="KW-1185">Reference proteome</keyword>
<dbReference type="InterPro" id="IPR000089">
    <property type="entry name" value="Biotin_lipoyl"/>
</dbReference>
<proteinExistence type="predicted"/>
<dbReference type="SUPFAM" id="SSF51230">
    <property type="entry name" value="Single hybrid motif"/>
    <property type="match status" value="1"/>
</dbReference>
<dbReference type="InterPro" id="IPR011053">
    <property type="entry name" value="Single_hybrid_motif"/>
</dbReference>
<comment type="caution">
    <text evidence="4">The sequence shown here is derived from an EMBL/GenBank/DDBJ whole genome shotgun (WGS) entry which is preliminary data.</text>
</comment>
<protein>
    <recommendedName>
        <fullName evidence="2">Biotin carboxyl carrier protein of acetyl-CoA carboxylase</fullName>
    </recommendedName>
</protein>
<evidence type="ECO:0000313" key="4">
    <source>
        <dbReference type="EMBL" id="MFC5568172.1"/>
    </source>
</evidence>
<evidence type="ECO:0000256" key="2">
    <source>
        <dbReference type="RuleBase" id="RU364072"/>
    </source>
</evidence>
<dbReference type="InterPro" id="IPR001249">
    <property type="entry name" value="AcCoA_biotinCC"/>
</dbReference>
<dbReference type="CDD" id="cd06850">
    <property type="entry name" value="biotinyl_domain"/>
    <property type="match status" value="1"/>
</dbReference>
<dbReference type="EMBL" id="JBHSNA010000028">
    <property type="protein sequence ID" value="MFC5568172.1"/>
    <property type="molecule type" value="Genomic_DNA"/>
</dbReference>
<evidence type="ECO:0000259" key="3">
    <source>
        <dbReference type="Pfam" id="PF00364"/>
    </source>
</evidence>
<keyword evidence="2" id="KW-0276">Fatty acid metabolism</keyword>
<comment type="pathway">
    <text evidence="2">Lipid metabolism; fatty acid biosynthesis.</text>
</comment>
<dbReference type="Pfam" id="PF00364">
    <property type="entry name" value="Biotin_lipoyl"/>
    <property type="match status" value="1"/>
</dbReference>